<proteinExistence type="predicted"/>
<name>A0ACC2GVL0_DALPE</name>
<reference evidence="1" key="1">
    <citation type="submission" date="2021-05" db="EMBL/GenBank/DDBJ databases">
        <authorList>
            <person name="Pan Q."/>
            <person name="Jouanno E."/>
            <person name="Zahm M."/>
            <person name="Klopp C."/>
            <person name="Cabau C."/>
            <person name="Louis A."/>
            <person name="Berthelot C."/>
            <person name="Parey E."/>
            <person name="Roest Crollius H."/>
            <person name="Montfort J."/>
            <person name="Robinson-Rechavi M."/>
            <person name="Bouchez O."/>
            <person name="Lampietro C."/>
            <person name="Lopez Roques C."/>
            <person name="Donnadieu C."/>
            <person name="Postlethwait J."/>
            <person name="Bobe J."/>
            <person name="Dillon D."/>
            <person name="Chandos A."/>
            <person name="von Hippel F."/>
            <person name="Guiguen Y."/>
        </authorList>
    </citation>
    <scope>NUCLEOTIDE SEQUENCE</scope>
    <source>
        <strain evidence="1">YG-Jan2019</strain>
    </source>
</reference>
<gene>
    <name evidence="1" type="ORF">DPEC_G00096540</name>
</gene>
<organism evidence="1 2">
    <name type="scientific">Dallia pectoralis</name>
    <name type="common">Alaska blackfish</name>
    <dbReference type="NCBI Taxonomy" id="75939"/>
    <lineage>
        <taxon>Eukaryota</taxon>
        <taxon>Metazoa</taxon>
        <taxon>Chordata</taxon>
        <taxon>Craniata</taxon>
        <taxon>Vertebrata</taxon>
        <taxon>Euteleostomi</taxon>
        <taxon>Actinopterygii</taxon>
        <taxon>Neopterygii</taxon>
        <taxon>Teleostei</taxon>
        <taxon>Protacanthopterygii</taxon>
        <taxon>Esociformes</taxon>
        <taxon>Umbridae</taxon>
        <taxon>Dallia</taxon>
    </lineage>
</organism>
<keyword evidence="2" id="KW-1185">Reference proteome</keyword>
<evidence type="ECO:0000313" key="2">
    <source>
        <dbReference type="Proteomes" id="UP001157502"/>
    </source>
</evidence>
<protein>
    <submittedName>
        <fullName evidence="1">Uncharacterized protein</fullName>
    </submittedName>
</protein>
<accession>A0ACC2GVL0</accession>
<dbReference type="EMBL" id="CM055735">
    <property type="protein sequence ID" value="KAJ8007667.1"/>
    <property type="molecule type" value="Genomic_DNA"/>
</dbReference>
<evidence type="ECO:0000313" key="1">
    <source>
        <dbReference type="EMBL" id="KAJ8007667.1"/>
    </source>
</evidence>
<comment type="caution">
    <text evidence="1">The sequence shown here is derived from an EMBL/GenBank/DDBJ whole genome shotgun (WGS) entry which is preliminary data.</text>
</comment>
<dbReference type="Proteomes" id="UP001157502">
    <property type="component" value="Chromosome 8"/>
</dbReference>
<sequence length="91" mass="10377">MDLSQSLENREKALLCIYKSDQQHTWLKTIFRCLIGLDPSSGTNTTKMVSQKSGKVQERKRNGINPHVSSLLKRLMDFEWPHLSKSDSNGS</sequence>